<proteinExistence type="predicted"/>
<sequence length="687" mass="74173">MAVALPSLTGMRMMSLRAAGLGISCMNITGLADLRVVGIAISGQNLRGYIPSELGSLLYLRRLNLHGNNLYGSIPEQLFNASSLHSIFLYGNNLSGSLPPSICDLPRLQNLDLSNNSLSGPIPRDLRNCRQLQRLLISRNKFSGEIPAGIFPEFANLVLLDLSSNNFNGSIPEDIGELKSLSGTLNLSSNHFSGKIPKSLGDLPMTVNFDLRGNNLSGEIPQTGSVFESSQNSSPESEDTNPRKGLKPGLIILISVADAVGVAFIGLVIVYLYWKKKDSHSCSCTGKGKFGGTGKRNLCSCPCINGFPDNDSEADSEKGGGGGGGAGGAGGSGSGAGEGEGDLVAIDKGFNFELDELLRASAYVLGKSGLGIVYKVVLGNGVPVAVRRLGEGGEQRYKEFVAEIQAIGRVKHPNIVSLRAYYWAPDEKLLISDFISNGNLASALRGRTGQPSSILSWSRRLKIAKGTARGLAYLHECSPRKFVHGDIKPSNILLDNEFQPHISDFGLNRLINITGNNPSSSGGFIGGALPNFKSVQVQSNNYRAPEAQVPSEYERIFNHFDEDRDGKISPRELQRCAGSTGRELSEEDLQIVVDLLDSDGDGLLALDEFVELMENEDEEQKMKELRKAFGMYEMDGCECITPKSLKRMLSRLGESRSVDECAIMINQFDLNGDGVLNFDEFKVMMLT</sequence>
<dbReference type="FunFam" id="3.80.10.10:FF:000400">
    <property type="entry name" value="Nuclear pore complex protein NUP107"/>
    <property type="match status" value="1"/>
</dbReference>
<dbReference type="InterPro" id="IPR046959">
    <property type="entry name" value="PRK1-6/SRF4-like"/>
</dbReference>
<evidence type="ECO:0000256" key="16">
    <source>
        <dbReference type="ARBA" id="ARBA00047899"/>
    </source>
</evidence>
<dbReference type="GO" id="GO:0005509">
    <property type="term" value="F:calcium ion binding"/>
    <property type="evidence" value="ECO:0007669"/>
    <property type="project" value="InterPro"/>
</dbReference>
<dbReference type="OrthoDB" id="4062651at2759"/>
<evidence type="ECO:0000256" key="13">
    <source>
        <dbReference type="ARBA" id="ARBA00022840"/>
    </source>
</evidence>
<reference evidence="23 24" key="1">
    <citation type="submission" date="2019-09" db="EMBL/GenBank/DDBJ databases">
        <title>A chromosome-level genome assembly of the Chinese tupelo Nyssa sinensis.</title>
        <authorList>
            <person name="Yang X."/>
            <person name="Kang M."/>
            <person name="Yang Y."/>
            <person name="Xiong H."/>
            <person name="Wang M."/>
            <person name="Zhang Z."/>
            <person name="Wang Z."/>
            <person name="Wu H."/>
            <person name="Ma T."/>
            <person name="Liu J."/>
            <person name="Xi Z."/>
        </authorList>
    </citation>
    <scope>NUCLEOTIDE SEQUENCE [LARGE SCALE GENOMIC DNA]</scope>
    <source>
        <strain evidence="23">J267</strain>
        <tissue evidence="23">Leaf</tissue>
    </source>
</reference>
<dbReference type="Pfam" id="PF13499">
    <property type="entry name" value="EF-hand_7"/>
    <property type="match status" value="1"/>
</dbReference>
<dbReference type="SMART" id="SM00369">
    <property type="entry name" value="LRR_TYP"/>
    <property type="match status" value="3"/>
</dbReference>
<evidence type="ECO:0000256" key="17">
    <source>
        <dbReference type="ARBA" id="ARBA00048679"/>
    </source>
</evidence>
<keyword evidence="6 20" id="KW-0812">Transmembrane</keyword>
<dbReference type="SMART" id="SM00054">
    <property type="entry name" value="EFh"/>
    <property type="match status" value="4"/>
</dbReference>
<dbReference type="EMBL" id="CM018044">
    <property type="protein sequence ID" value="KAA8528990.1"/>
    <property type="molecule type" value="Genomic_DNA"/>
</dbReference>
<evidence type="ECO:0000256" key="2">
    <source>
        <dbReference type="ARBA" id="ARBA00012513"/>
    </source>
</evidence>
<evidence type="ECO:0000256" key="19">
    <source>
        <dbReference type="SAM" id="MobiDB-lite"/>
    </source>
</evidence>
<comment type="catalytic activity">
    <reaction evidence="17">
        <text>L-seryl-[protein] + ATP = O-phospho-L-seryl-[protein] + ADP + H(+)</text>
        <dbReference type="Rhea" id="RHEA:17989"/>
        <dbReference type="Rhea" id="RHEA-COMP:9863"/>
        <dbReference type="Rhea" id="RHEA-COMP:11604"/>
        <dbReference type="ChEBI" id="CHEBI:15378"/>
        <dbReference type="ChEBI" id="CHEBI:29999"/>
        <dbReference type="ChEBI" id="CHEBI:30616"/>
        <dbReference type="ChEBI" id="CHEBI:83421"/>
        <dbReference type="ChEBI" id="CHEBI:456216"/>
        <dbReference type="EC" id="2.7.11.1"/>
    </reaction>
</comment>
<evidence type="ECO:0000256" key="5">
    <source>
        <dbReference type="ARBA" id="ARBA00022679"/>
    </source>
</evidence>
<comment type="subcellular location">
    <subcellularLocation>
        <location evidence="1">Membrane</location>
    </subcellularLocation>
</comment>
<dbReference type="GO" id="GO:0016020">
    <property type="term" value="C:membrane"/>
    <property type="evidence" value="ECO:0007669"/>
    <property type="project" value="UniProtKB-SubCell"/>
</dbReference>
<evidence type="ECO:0000256" key="7">
    <source>
        <dbReference type="ARBA" id="ARBA00022723"/>
    </source>
</evidence>
<evidence type="ECO:0000256" key="20">
    <source>
        <dbReference type="SAM" id="Phobius"/>
    </source>
</evidence>
<dbReference type="GO" id="GO:0006952">
    <property type="term" value="P:defense response"/>
    <property type="evidence" value="ECO:0007669"/>
    <property type="project" value="UniProtKB-ARBA"/>
</dbReference>
<dbReference type="InterPro" id="IPR032675">
    <property type="entry name" value="LRR_dom_sf"/>
</dbReference>
<evidence type="ECO:0000256" key="6">
    <source>
        <dbReference type="ARBA" id="ARBA00022692"/>
    </source>
</evidence>
<dbReference type="EC" id="2.7.11.1" evidence="2"/>
<dbReference type="Gene3D" id="3.30.200.20">
    <property type="entry name" value="Phosphorylase Kinase, domain 1"/>
    <property type="match status" value="1"/>
</dbReference>
<evidence type="ECO:0000256" key="14">
    <source>
        <dbReference type="ARBA" id="ARBA00022989"/>
    </source>
</evidence>
<keyword evidence="4" id="KW-0433">Leucine-rich repeat</keyword>
<dbReference type="PROSITE" id="PS50222">
    <property type="entry name" value="EF_HAND_2"/>
    <property type="match status" value="3"/>
</dbReference>
<dbReference type="InterPro" id="IPR011009">
    <property type="entry name" value="Kinase-like_dom_sf"/>
</dbReference>
<keyword evidence="11" id="KW-0418">Kinase</keyword>
<evidence type="ECO:0000256" key="11">
    <source>
        <dbReference type="ARBA" id="ARBA00022777"/>
    </source>
</evidence>
<feature type="transmembrane region" description="Helical" evidence="20">
    <location>
        <begin position="250"/>
        <end position="274"/>
    </location>
</feature>
<evidence type="ECO:0000256" key="3">
    <source>
        <dbReference type="ARBA" id="ARBA00022527"/>
    </source>
</evidence>
<dbReference type="FunFam" id="1.10.238.10:FF:000237">
    <property type="entry name" value="Calcium-binding protein CML38"/>
    <property type="match status" value="1"/>
</dbReference>
<dbReference type="SUPFAM" id="SSF56112">
    <property type="entry name" value="Protein kinase-like (PK-like)"/>
    <property type="match status" value="1"/>
</dbReference>
<dbReference type="Pfam" id="PF00069">
    <property type="entry name" value="Pkinase"/>
    <property type="match status" value="1"/>
</dbReference>
<keyword evidence="13" id="KW-0067">ATP-binding</keyword>
<keyword evidence="24" id="KW-1185">Reference proteome</keyword>
<dbReference type="InterPro" id="IPR002048">
    <property type="entry name" value="EF_hand_dom"/>
</dbReference>
<evidence type="ECO:0000256" key="10">
    <source>
        <dbReference type="ARBA" id="ARBA00022741"/>
    </source>
</evidence>
<dbReference type="Pfam" id="PF13855">
    <property type="entry name" value="LRR_8"/>
    <property type="match status" value="1"/>
</dbReference>
<dbReference type="SUPFAM" id="SSF52058">
    <property type="entry name" value="L domain-like"/>
    <property type="match status" value="1"/>
</dbReference>
<gene>
    <name evidence="23" type="ORF">F0562_033522</name>
</gene>
<evidence type="ECO:0000256" key="8">
    <source>
        <dbReference type="ARBA" id="ARBA00022729"/>
    </source>
</evidence>
<keyword evidence="5" id="KW-0808">Transferase</keyword>
<dbReference type="PANTHER" id="PTHR48007">
    <property type="entry name" value="LEUCINE-RICH REPEAT RECEPTOR-LIKE PROTEIN KINASE PXC1"/>
    <property type="match status" value="1"/>
</dbReference>
<dbReference type="PROSITE" id="PS50011">
    <property type="entry name" value="PROTEIN_KINASE_DOM"/>
    <property type="match status" value="1"/>
</dbReference>
<feature type="compositionally biased region" description="Gly residues" evidence="19">
    <location>
        <begin position="319"/>
        <end position="336"/>
    </location>
</feature>
<feature type="domain" description="Protein kinase" evidence="21">
    <location>
        <begin position="359"/>
        <end position="687"/>
    </location>
</feature>
<protein>
    <recommendedName>
        <fullName evidence="2">non-specific serine/threonine protein kinase</fullName>
        <ecNumber evidence="2">2.7.11.1</ecNumber>
    </recommendedName>
</protein>
<dbReference type="FunFam" id="3.80.10.10:FF:000383">
    <property type="entry name" value="Leucine-rich repeat receptor protein kinase EMS1"/>
    <property type="match status" value="1"/>
</dbReference>
<comment type="catalytic activity">
    <reaction evidence="16">
        <text>L-threonyl-[protein] + ATP = O-phospho-L-threonyl-[protein] + ADP + H(+)</text>
        <dbReference type="Rhea" id="RHEA:46608"/>
        <dbReference type="Rhea" id="RHEA-COMP:11060"/>
        <dbReference type="Rhea" id="RHEA-COMP:11605"/>
        <dbReference type="ChEBI" id="CHEBI:15378"/>
        <dbReference type="ChEBI" id="CHEBI:30013"/>
        <dbReference type="ChEBI" id="CHEBI:30616"/>
        <dbReference type="ChEBI" id="CHEBI:61977"/>
        <dbReference type="ChEBI" id="CHEBI:456216"/>
        <dbReference type="EC" id="2.7.11.1"/>
    </reaction>
</comment>
<feature type="domain" description="EF-hand" evidence="22">
    <location>
        <begin position="656"/>
        <end position="687"/>
    </location>
</feature>
<keyword evidence="9" id="KW-0677">Repeat</keyword>
<dbReference type="FunFam" id="3.30.200.20:FF:000467">
    <property type="entry name" value="Leucine-rich repeat receptor-like protein kinase"/>
    <property type="match status" value="1"/>
</dbReference>
<keyword evidence="12" id="KW-0106">Calcium</keyword>
<dbReference type="CDD" id="cd00051">
    <property type="entry name" value="EFh"/>
    <property type="match status" value="2"/>
</dbReference>
<dbReference type="InterPro" id="IPR011992">
    <property type="entry name" value="EF-hand-dom_pair"/>
</dbReference>
<evidence type="ECO:0000256" key="4">
    <source>
        <dbReference type="ARBA" id="ARBA00022614"/>
    </source>
</evidence>
<feature type="region of interest" description="Disordered" evidence="19">
    <location>
        <begin position="220"/>
        <end position="243"/>
    </location>
</feature>
<evidence type="ECO:0000256" key="12">
    <source>
        <dbReference type="ARBA" id="ARBA00022837"/>
    </source>
</evidence>
<dbReference type="GO" id="GO:0051707">
    <property type="term" value="P:response to other organism"/>
    <property type="evidence" value="ECO:0007669"/>
    <property type="project" value="UniProtKB-ARBA"/>
</dbReference>
<dbReference type="GO" id="GO:0005524">
    <property type="term" value="F:ATP binding"/>
    <property type="evidence" value="ECO:0007669"/>
    <property type="project" value="UniProtKB-KW"/>
</dbReference>
<feature type="region of interest" description="Disordered" evidence="19">
    <location>
        <begin position="312"/>
        <end position="336"/>
    </location>
</feature>
<dbReference type="FunFam" id="1.10.510.10:FF:001023">
    <property type="entry name" value="Os07g0541700 protein"/>
    <property type="match status" value="1"/>
</dbReference>
<comment type="function">
    <text evidence="18">Potential calcium sensor that binds calcium in vitro.</text>
</comment>
<evidence type="ECO:0000313" key="23">
    <source>
        <dbReference type="EMBL" id="KAA8528990.1"/>
    </source>
</evidence>
<dbReference type="Gene3D" id="3.80.10.10">
    <property type="entry name" value="Ribonuclease Inhibitor"/>
    <property type="match status" value="1"/>
</dbReference>
<accession>A0A5J5AEK0</accession>
<dbReference type="GO" id="GO:0004674">
    <property type="term" value="F:protein serine/threonine kinase activity"/>
    <property type="evidence" value="ECO:0007669"/>
    <property type="project" value="UniProtKB-KW"/>
</dbReference>
<dbReference type="Proteomes" id="UP000325577">
    <property type="component" value="Linkage Group LG20"/>
</dbReference>
<evidence type="ECO:0000256" key="18">
    <source>
        <dbReference type="ARBA" id="ARBA00057710"/>
    </source>
</evidence>
<dbReference type="Gene3D" id="1.10.238.10">
    <property type="entry name" value="EF-hand"/>
    <property type="match status" value="2"/>
</dbReference>
<dbReference type="Pfam" id="PF13833">
    <property type="entry name" value="EF-hand_8"/>
    <property type="match status" value="1"/>
</dbReference>
<dbReference type="InterPro" id="IPR018247">
    <property type="entry name" value="EF_Hand_1_Ca_BS"/>
</dbReference>
<evidence type="ECO:0000259" key="21">
    <source>
        <dbReference type="PROSITE" id="PS50011"/>
    </source>
</evidence>
<dbReference type="PANTHER" id="PTHR48007:SF36">
    <property type="entry name" value="RECEPTOR PROTEIN KINASE-LIKE PROTEIN ZAR1"/>
    <property type="match status" value="1"/>
</dbReference>
<feature type="domain" description="EF-hand" evidence="22">
    <location>
        <begin position="548"/>
        <end position="583"/>
    </location>
</feature>
<dbReference type="AlphaFoldDB" id="A0A5J5AEK0"/>
<dbReference type="InterPro" id="IPR008271">
    <property type="entry name" value="Ser/Thr_kinase_AS"/>
</dbReference>
<dbReference type="PROSITE" id="PS00018">
    <property type="entry name" value="EF_HAND_1"/>
    <property type="match status" value="3"/>
</dbReference>
<dbReference type="PROSITE" id="PS00108">
    <property type="entry name" value="PROTEIN_KINASE_ST"/>
    <property type="match status" value="1"/>
</dbReference>
<dbReference type="Pfam" id="PF00560">
    <property type="entry name" value="LRR_1"/>
    <property type="match status" value="2"/>
</dbReference>
<dbReference type="SMART" id="SM00220">
    <property type="entry name" value="S_TKc"/>
    <property type="match status" value="1"/>
</dbReference>
<feature type="compositionally biased region" description="Polar residues" evidence="19">
    <location>
        <begin position="220"/>
        <end position="235"/>
    </location>
</feature>
<keyword evidence="7" id="KW-0479">Metal-binding</keyword>
<evidence type="ECO:0000313" key="24">
    <source>
        <dbReference type="Proteomes" id="UP000325577"/>
    </source>
</evidence>
<dbReference type="SUPFAM" id="SSF47473">
    <property type="entry name" value="EF-hand"/>
    <property type="match status" value="1"/>
</dbReference>
<keyword evidence="10" id="KW-0547">Nucleotide-binding</keyword>
<evidence type="ECO:0000256" key="9">
    <source>
        <dbReference type="ARBA" id="ARBA00022737"/>
    </source>
</evidence>
<evidence type="ECO:0000256" key="1">
    <source>
        <dbReference type="ARBA" id="ARBA00004370"/>
    </source>
</evidence>
<keyword evidence="8" id="KW-0732">Signal</keyword>
<feature type="domain" description="EF-hand" evidence="22">
    <location>
        <begin position="584"/>
        <end position="619"/>
    </location>
</feature>
<keyword evidence="15 20" id="KW-0472">Membrane</keyword>
<evidence type="ECO:0000256" key="15">
    <source>
        <dbReference type="ARBA" id="ARBA00023136"/>
    </source>
</evidence>
<organism evidence="23 24">
    <name type="scientific">Nyssa sinensis</name>
    <dbReference type="NCBI Taxonomy" id="561372"/>
    <lineage>
        <taxon>Eukaryota</taxon>
        <taxon>Viridiplantae</taxon>
        <taxon>Streptophyta</taxon>
        <taxon>Embryophyta</taxon>
        <taxon>Tracheophyta</taxon>
        <taxon>Spermatophyta</taxon>
        <taxon>Magnoliopsida</taxon>
        <taxon>eudicotyledons</taxon>
        <taxon>Gunneridae</taxon>
        <taxon>Pentapetalae</taxon>
        <taxon>asterids</taxon>
        <taxon>Cornales</taxon>
        <taxon>Nyssaceae</taxon>
        <taxon>Nyssa</taxon>
    </lineage>
</organism>
<keyword evidence="14 20" id="KW-1133">Transmembrane helix</keyword>
<name>A0A5J5AEK0_9ASTE</name>
<dbReference type="Gene3D" id="1.10.510.10">
    <property type="entry name" value="Transferase(Phosphotransferase) domain 1"/>
    <property type="match status" value="1"/>
</dbReference>
<evidence type="ECO:0000259" key="22">
    <source>
        <dbReference type="PROSITE" id="PS50222"/>
    </source>
</evidence>
<dbReference type="InterPro" id="IPR001611">
    <property type="entry name" value="Leu-rich_rpt"/>
</dbReference>
<dbReference type="InterPro" id="IPR000719">
    <property type="entry name" value="Prot_kinase_dom"/>
</dbReference>
<keyword evidence="3" id="KW-0723">Serine/threonine-protein kinase</keyword>
<dbReference type="InterPro" id="IPR003591">
    <property type="entry name" value="Leu-rich_rpt_typical-subtyp"/>
</dbReference>